<gene>
    <name evidence="18" type="ORF">NQ317_002430</name>
</gene>
<dbReference type="InterPro" id="IPR036465">
    <property type="entry name" value="vWFA_dom_sf"/>
</dbReference>
<keyword evidence="12" id="KW-0472">Membrane</keyword>
<evidence type="ECO:0000313" key="18">
    <source>
        <dbReference type="EMBL" id="KAJ8969624.1"/>
    </source>
</evidence>
<dbReference type="PROSITE" id="PS50234">
    <property type="entry name" value="VWFA"/>
    <property type="match status" value="1"/>
</dbReference>
<evidence type="ECO:0000259" key="17">
    <source>
        <dbReference type="PROSITE" id="PS50234"/>
    </source>
</evidence>
<dbReference type="InterPro" id="IPR013608">
    <property type="entry name" value="VWA_N"/>
</dbReference>
<feature type="domain" description="VWFA" evidence="17">
    <location>
        <begin position="364"/>
        <end position="482"/>
    </location>
</feature>
<dbReference type="PANTHER" id="PTHR10166:SF63">
    <property type="entry name" value="STRAIGHTJACKET, ISOFORM C"/>
    <property type="match status" value="1"/>
</dbReference>
<evidence type="ECO:0000256" key="5">
    <source>
        <dbReference type="ARBA" id="ARBA00022692"/>
    </source>
</evidence>
<reference evidence="18" key="1">
    <citation type="journal article" date="2023" name="Insect Mol. Biol.">
        <title>Genome sequencing provides insights into the evolution of gene families encoding plant cell wall-degrading enzymes in longhorned beetles.</title>
        <authorList>
            <person name="Shin N.R."/>
            <person name="Okamura Y."/>
            <person name="Kirsch R."/>
            <person name="Pauchet Y."/>
        </authorList>
    </citation>
    <scope>NUCLEOTIDE SEQUENCE</scope>
    <source>
        <strain evidence="18">MMC_N1</strain>
    </source>
</reference>
<evidence type="ECO:0000256" key="9">
    <source>
        <dbReference type="ARBA" id="ARBA00022882"/>
    </source>
</evidence>
<keyword evidence="19" id="KW-1185">Reference proteome</keyword>
<dbReference type="Pfam" id="PF08399">
    <property type="entry name" value="VWA_N"/>
    <property type="match status" value="1"/>
</dbReference>
<keyword evidence="13" id="KW-1015">Disulfide bond</keyword>
<dbReference type="Proteomes" id="UP001162164">
    <property type="component" value="Unassembled WGS sequence"/>
</dbReference>
<protein>
    <recommendedName>
        <fullName evidence="17">VWFA domain-containing protein</fullName>
    </recommendedName>
</protein>
<organism evidence="18 19">
    <name type="scientific">Molorchus minor</name>
    <dbReference type="NCBI Taxonomy" id="1323400"/>
    <lineage>
        <taxon>Eukaryota</taxon>
        <taxon>Metazoa</taxon>
        <taxon>Ecdysozoa</taxon>
        <taxon>Arthropoda</taxon>
        <taxon>Hexapoda</taxon>
        <taxon>Insecta</taxon>
        <taxon>Pterygota</taxon>
        <taxon>Neoptera</taxon>
        <taxon>Endopterygota</taxon>
        <taxon>Coleoptera</taxon>
        <taxon>Polyphaga</taxon>
        <taxon>Cucujiformia</taxon>
        <taxon>Chrysomeloidea</taxon>
        <taxon>Cerambycidae</taxon>
        <taxon>Lamiinae</taxon>
        <taxon>Monochamini</taxon>
        <taxon>Molorchus</taxon>
    </lineage>
</organism>
<keyword evidence="7" id="KW-0732">Signal</keyword>
<keyword evidence="11" id="KW-0406">Ion transport</keyword>
<keyword evidence="5" id="KW-0812">Transmembrane</keyword>
<dbReference type="InterPro" id="IPR013680">
    <property type="entry name" value="VDCC_a2/dsu"/>
</dbReference>
<dbReference type="PANTHER" id="PTHR10166">
    <property type="entry name" value="VOLTAGE-DEPENDENT CALCIUM CHANNEL SUBUNIT ALPHA-2/DELTA-RELATED"/>
    <property type="match status" value="1"/>
</dbReference>
<evidence type="ECO:0000256" key="2">
    <source>
        <dbReference type="ARBA" id="ARBA00022448"/>
    </source>
</evidence>
<evidence type="ECO:0000256" key="13">
    <source>
        <dbReference type="ARBA" id="ARBA00023157"/>
    </source>
</evidence>
<evidence type="ECO:0000256" key="1">
    <source>
        <dbReference type="ARBA" id="ARBA00004479"/>
    </source>
</evidence>
<feature type="region of interest" description="Disordered" evidence="16">
    <location>
        <begin position="166"/>
        <end position="199"/>
    </location>
</feature>
<keyword evidence="9" id="KW-0851">Voltage-gated channel</keyword>
<evidence type="ECO:0000256" key="11">
    <source>
        <dbReference type="ARBA" id="ARBA00023065"/>
    </source>
</evidence>
<evidence type="ECO:0000256" key="12">
    <source>
        <dbReference type="ARBA" id="ARBA00023136"/>
    </source>
</evidence>
<evidence type="ECO:0000256" key="10">
    <source>
        <dbReference type="ARBA" id="ARBA00022989"/>
    </source>
</evidence>
<dbReference type="InterPro" id="IPR051173">
    <property type="entry name" value="Ca_channel_alpha-2/delta"/>
</dbReference>
<evidence type="ECO:0000256" key="14">
    <source>
        <dbReference type="ARBA" id="ARBA00023180"/>
    </source>
</evidence>
<sequence length="1430" mass="166178">MAHVYARPHHMLQTKKRFWILLRMILQRVLEKLHVSSISFGQEENRDTKQHPELTQLVRTWAEKLGGELWHFGELVTRKTKVKDSFKDTTIVVEDGDVLLRNIHENISNMMKKESRSSKGKGNMENHDKFIHFRIMDIAEQAAKDQKEEDIDFNFQFFNGKNLTNSLENSSAPEDGSKVFETEPQELSDDDSFISPNRRLGGRYEAMVQPEEIDGYQQDQDLESPEETSPKDEVSLETDEISLGTEKVPQASQTQPKDRSKLPLYRNRHFYNIPVNTNYSAVHVPSNVYDRSKEVISGIIWSEELDKTFKNNYKLDPTLSWQYFGSSTGFMRQFPAMIWSQEPIDLFDCRTRSWYIEAASSPKDIVILVDRSGSMTGMRREIARHVVYNILDTLGNNDYVNIFTFSNTTDPLVECFDKKLVQANLANVRVLKDHMGNFKTEQIANFSLALITAFELLQDFRISEKRVFTYLIGREVSDVREVKWMACANQGEIYQPVLFGVPQGTAHGPLIASMYYLSGYYVHLSTYAEVREEVLQYIPVMARPMVLNATHKPNPTWSPVYADVTDPKLTNWLWINRERNKQRERLLEYIKLKYMLSADTIDRKFVHQQKTKQDNYGDIQTYHLMTSVSLPVYDKKPRQERVANLLGVAGTDVPIEYIQRLMMSYRLGVNGYAFIVTNNGYILTHPDLRPVYQGILKPAYNRVDMIEIEVLDDDTEPREFSDEVREFRRRVIFQEKGNVTFKIKGHLDDMRRIITMTRHYFFMGINGTPFSLVIALPHKYGFNRVQHQVENDIHRIRLNDKVNNALTQYFTGNWTIHPDWHYCRYLDDREYFETPEDEFLYFLKKMEGPGWKWSKECDRKLICKVVADAKITAWFNQNITTSTKEENGAQLVRNIGIVVAFLATHSGLTRWQNFPQNIDALEHEPNIRILHNKAIDEIWYRRAVEQHYVDPSNFVYSVPHEIGNVSNFLVTVSHAIFREEAGKKAPVAVVGYQFYHSALNALFIKITNSVSKQRFASIPTVFSLGFFQCGDRSCTRTCGSEEIHCLMLDDNGFVIISDQLQDTGYFFGKIRSDIMTQLVEEGIYKVTRVYDYQGLCPSYQETASPASRFISPLASLMKLLDWLYHAITWSTFFTSPADALDEIYRLFHEHLQEKQKNEPCDHEIFVYSLNVENSALRKSHVSTHLVRNERVNFSSNLLLLVFNDTLLYPMNDTYRLGFPEYTRIDYGAAWECAVDRQNFSKRSYGDCFSREEANWAVSTVIYLANIASGYQFEAFSDSIMYPDQNLNDHLFEDQDQMIQDHDSAEVPYAEKDLIRKYIIPKTKPGPCDNELWLYSLVHYTERNISNSGYNKTMEGCSRPFIVQRVTGSNMILLVINNLCKVEESLIAPDPEPRQLDYNMSLYCYRAINNDFPRRLKVIFLDIKRVIDGGA</sequence>
<feature type="compositionally biased region" description="Acidic residues" evidence="16">
    <location>
        <begin position="183"/>
        <end position="192"/>
    </location>
</feature>
<accession>A0ABQ9IZL3</accession>
<keyword evidence="3" id="KW-0109">Calcium transport</keyword>
<evidence type="ECO:0000256" key="8">
    <source>
        <dbReference type="ARBA" id="ARBA00022837"/>
    </source>
</evidence>
<keyword evidence="6" id="KW-0479">Metal-binding</keyword>
<dbReference type="Gene3D" id="3.40.50.410">
    <property type="entry name" value="von Willebrand factor, type A domain"/>
    <property type="match status" value="1"/>
</dbReference>
<keyword evidence="10" id="KW-1133">Transmembrane helix</keyword>
<dbReference type="SUPFAM" id="SSF53300">
    <property type="entry name" value="vWA-like"/>
    <property type="match status" value="1"/>
</dbReference>
<keyword evidence="15" id="KW-0407">Ion channel</keyword>
<comment type="caution">
    <text evidence="18">The sequence shown here is derived from an EMBL/GenBank/DDBJ whole genome shotgun (WGS) entry which is preliminary data.</text>
</comment>
<keyword evidence="8" id="KW-0106">Calcium</keyword>
<dbReference type="Pfam" id="PF08473">
    <property type="entry name" value="VGCC_alpha2"/>
    <property type="match status" value="1"/>
</dbReference>
<evidence type="ECO:0000256" key="7">
    <source>
        <dbReference type="ARBA" id="ARBA00022729"/>
    </source>
</evidence>
<evidence type="ECO:0000256" key="3">
    <source>
        <dbReference type="ARBA" id="ARBA00022568"/>
    </source>
</evidence>
<dbReference type="SMART" id="SM00327">
    <property type="entry name" value="VWA"/>
    <property type="match status" value="1"/>
</dbReference>
<dbReference type="EMBL" id="JAPWTJ010001762">
    <property type="protein sequence ID" value="KAJ8969624.1"/>
    <property type="molecule type" value="Genomic_DNA"/>
</dbReference>
<name>A0ABQ9IZL3_9CUCU</name>
<proteinExistence type="predicted"/>
<keyword evidence="14" id="KW-0325">Glycoprotein</keyword>
<evidence type="ECO:0000256" key="15">
    <source>
        <dbReference type="ARBA" id="ARBA00023303"/>
    </source>
</evidence>
<evidence type="ECO:0000256" key="4">
    <source>
        <dbReference type="ARBA" id="ARBA00022673"/>
    </source>
</evidence>
<keyword evidence="4" id="KW-0107">Calcium channel</keyword>
<feature type="region of interest" description="Disordered" evidence="16">
    <location>
        <begin position="216"/>
        <end position="259"/>
    </location>
</feature>
<dbReference type="CDD" id="cd12912">
    <property type="entry name" value="PDC2_MCP_like"/>
    <property type="match status" value="1"/>
</dbReference>
<comment type="subcellular location">
    <subcellularLocation>
        <location evidence="1">Membrane</location>
        <topology evidence="1">Single-pass type I membrane protein</topology>
    </subcellularLocation>
</comment>
<evidence type="ECO:0000256" key="6">
    <source>
        <dbReference type="ARBA" id="ARBA00022723"/>
    </source>
</evidence>
<keyword evidence="2" id="KW-0813">Transport</keyword>
<dbReference type="InterPro" id="IPR002035">
    <property type="entry name" value="VWF_A"/>
</dbReference>
<evidence type="ECO:0000256" key="16">
    <source>
        <dbReference type="SAM" id="MobiDB-lite"/>
    </source>
</evidence>
<evidence type="ECO:0000313" key="19">
    <source>
        <dbReference type="Proteomes" id="UP001162164"/>
    </source>
</evidence>
<dbReference type="Gene3D" id="3.30.450.20">
    <property type="entry name" value="PAS domain"/>
    <property type="match status" value="1"/>
</dbReference>